<gene>
    <name evidence="2" type="ORF">J07HQW2_03820</name>
</gene>
<name>U1N362_9EURY</name>
<dbReference type="AlphaFoldDB" id="U1N362"/>
<evidence type="ECO:0000256" key="1">
    <source>
        <dbReference type="SAM" id="MobiDB-lite"/>
    </source>
</evidence>
<protein>
    <submittedName>
        <fullName evidence="2">Uncharacterized protein</fullName>
    </submittedName>
</protein>
<evidence type="ECO:0000313" key="3">
    <source>
        <dbReference type="Proteomes" id="UP000030710"/>
    </source>
</evidence>
<dbReference type="HOGENOM" id="CLU_1149795_0_0_2"/>
<dbReference type="Proteomes" id="UP000030710">
    <property type="component" value="Unassembled WGS sequence"/>
</dbReference>
<sequence length="241" mass="25785">MTAWAKGAAGKVNNVASKEITEKLNHIGTTQKLNETKSSLNEAQQNEQAAGSQAEFIQSSMTSHDMDLIEANEQGFLNAEPVEEQTSKLNTNPAMSYVVTDGASRGVSLTQKFNSARTEQHNAGQEAEAAQSQVYRTQTGKGRVYTIKGVGRIGKAGVRPVYKGATFATKTGRAAMIDGVSGNSYLAHSMGRRVSQPMIGSGSPEQNQNHTLSEFRRVASGETSRSGEIDETGNIDISGER</sequence>
<feature type="region of interest" description="Disordered" evidence="1">
    <location>
        <begin position="198"/>
        <end position="241"/>
    </location>
</feature>
<organism evidence="2 3">
    <name type="scientific">Haloquadratum walsbyi J07HQW2</name>
    <dbReference type="NCBI Taxonomy" id="1238425"/>
    <lineage>
        <taxon>Archaea</taxon>
        <taxon>Methanobacteriati</taxon>
        <taxon>Methanobacteriota</taxon>
        <taxon>Stenosarchaea group</taxon>
        <taxon>Halobacteria</taxon>
        <taxon>Halobacteriales</taxon>
        <taxon>Haloferacaceae</taxon>
        <taxon>Haloquadratum</taxon>
    </lineage>
</organism>
<evidence type="ECO:0000313" key="2">
    <source>
        <dbReference type="EMBL" id="ERG97334.1"/>
    </source>
</evidence>
<reference evidence="2 3" key="1">
    <citation type="journal article" date="2013" name="PLoS ONE">
        <title>Assembly-driven community genomics of a hypersaline microbial ecosystem.</title>
        <authorList>
            <person name="Podell S."/>
            <person name="Ugalde J.A."/>
            <person name="Narasingarao P."/>
            <person name="Banfield J.F."/>
            <person name="Heidelberg K.B."/>
            <person name="Allen E.E."/>
        </authorList>
    </citation>
    <scope>NUCLEOTIDE SEQUENCE [LARGE SCALE GENOMIC DNA]</scope>
    <source>
        <strain evidence="3">J07HQW2</strain>
    </source>
</reference>
<dbReference type="EMBL" id="KE356561">
    <property type="protein sequence ID" value="ERG97334.1"/>
    <property type="molecule type" value="Genomic_DNA"/>
</dbReference>
<feature type="compositionally biased region" description="Polar residues" evidence="1">
    <location>
        <begin position="203"/>
        <end position="212"/>
    </location>
</feature>
<accession>U1N362</accession>
<proteinExistence type="predicted"/>